<keyword evidence="2 6" id="KW-0227">DNA damage</keyword>
<keyword evidence="3 6" id="KW-0238">DNA-binding</keyword>
<dbReference type="GO" id="GO:0006281">
    <property type="term" value="P:DNA repair"/>
    <property type="evidence" value="ECO:0007669"/>
    <property type="project" value="UniProtKB-UniRule"/>
</dbReference>
<dbReference type="InterPro" id="IPR012340">
    <property type="entry name" value="NA-bd_OB-fold"/>
</dbReference>
<dbReference type="NCBIfam" id="TIGR00084">
    <property type="entry name" value="ruvA"/>
    <property type="match status" value="1"/>
</dbReference>
<keyword evidence="4 6" id="KW-0233">DNA recombination</keyword>
<name>A0A4D7JLH1_9BACT</name>
<organism evidence="8 9">
    <name type="scientific">Mangrovivirga cuniculi</name>
    <dbReference type="NCBI Taxonomy" id="2715131"/>
    <lineage>
        <taxon>Bacteria</taxon>
        <taxon>Pseudomonadati</taxon>
        <taxon>Bacteroidota</taxon>
        <taxon>Cytophagia</taxon>
        <taxon>Cytophagales</taxon>
        <taxon>Mangrovivirgaceae</taxon>
        <taxon>Mangrovivirga</taxon>
    </lineage>
</organism>
<protein>
    <recommendedName>
        <fullName evidence="6">Holliday junction branch migration complex subunit RuvA</fullName>
    </recommendedName>
</protein>
<dbReference type="SUPFAM" id="SSF47781">
    <property type="entry name" value="RuvA domain 2-like"/>
    <property type="match status" value="1"/>
</dbReference>
<dbReference type="GO" id="GO:0048476">
    <property type="term" value="C:Holliday junction resolvase complex"/>
    <property type="evidence" value="ECO:0007669"/>
    <property type="project" value="UniProtKB-UniRule"/>
</dbReference>
<evidence type="ECO:0000256" key="3">
    <source>
        <dbReference type="ARBA" id="ARBA00023125"/>
    </source>
</evidence>
<dbReference type="InterPro" id="IPR010994">
    <property type="entry name" value="RuvA_2-like"/>
</dbReference>
<dbReference type="InterPro" id="IPR011114">
    <property type="entry name" value="RuvA_C"/>
</dbReference>
<proteinExistence type="inferred from homology"/>
<dbReference type="AlphaFoldDB" id="A0A4D7JLH1"/>
<evidence type="ECO:0000256" key="5">
    <source>
        <dbReference type="ARBA" id="ARBA00023204"/>
    </source>
</evidence>
<dbReference type="Gene3D" id="1.10.8.10">
    <property type="entry name" value="DNA helicase RuvA subunit, C-terminal domain"/>
    <property type="match status" value="1"/>
</dbReference>
<feature type="region of interest" description="Domain III" evidence="6">
    <location>
        <begin position="144"/>
        <end position="198"/>
    </location>
</feature>
<evidence type="ECO:0000313" key="8">
    <source>
        <dbReference type="EMBL" id="QCK14350.1"/>
    </source>
</evidence>
<dbReference type="Pfam" id="PF07499">
    <property type="entry name" value="RuvA_C"/>
    <property type="match status" value="1"/>
</dbReference>
<dbReference type="OrthoDB" id="5293449at2"/>
<evidence type="ECO:0000256" key="1">
    <source>
        <dbReference type="ARBA" id="ARBA00022490"/>
    </source>
</evidence>
<keyword evidence="9" id="KW-1185">Reference proteome</keyword>
<dbReference type="SUPFAM" id="SSF46929">
    <property type="entry name" value="DNA helicase RuvA subunit, C-terminal domain"/>
    <property type="match status" value="1"/>
</dbReference>
<dbReference type="Gene3D" id="1.10.150.20">
    <property type="entry name" value="5' to 3' exonuclease, C-terminal subdomain"/>
    <property type="match status" value="1"/>
</dbReference>
<dbReference type="InterPro" id="IPR013849">
    <property type="entry name" value="DNA_helicase_Holl-junc_RuvA_I"/>
</dbReference>
<dbReference type="InterPro" id="IPR036267">
    <property type="entry name" value="RuvA_C_sf"/>
</dbReference>
<dbReference type="CDD" id="cd14332">
    <property type="entry name" value="UBA_RuvA_C"/>
    <property type="match status" value="1"/>
</dbReference>
<dbReference type="GO" id="GO:0005524">
    <property type="term" value="F:ATP binding"/>
    <property type="evidence" value="ECO:0007669"/>
    <property type="project" value="InterPro"/>
</dbReference>
<dbReference type="Gene3D" id="2.40.50.140">
    <property type="entry name" value="Nucleic acid-binding proteins"/>
    <property type="match status" value="1"/>
</dbReference>
<evidence type="ECO:0000313" key="9">
    <source>
        <dbReference type="Proteomes" id="UP000298616"/>
    </source>
</evidence>
<dbReference type="InterPro" id="IPR003583">
    <property type="entry name" value="Hlx-hairpin-Hlx_DNA-bd_motif"/>
</dbReference>
<comment type="subunit">
    <text evidence="6">Homotetramer. Forms an RuvA(8)-RuvB(12)-Holliday junction (HJ) complex. HJ DNA is sandwiched between 2 RuvA tetramers; dsDNA enters through RuvA and exits via RuvB. An RuvB hexamer assembles on each DNA strand where it exits the tetramer. Each RuvB hexamer is contacted by two RuvA subunits (via domain III) on 2 adjacent RuvB subunits; this complex drives branch migration. In the full resolvosome a probable DNA-RuvA(4)-RuvB(12)-RuvC(2) complex forms which resolves the HJ.</text>
</comment>
<evidence type="ECO:0000256" key="4">
    <source>
        <dbReference type="ARBA" id="ARBA00023172"/>
    </source>
</evidence>
<comment type="domain">
    <text evidence="6">Has three domains with a flexible linker between the domains II and III and assumes an 'L' shape. Domain III is highly mobile and contacts RuvB.</text>
</comment>
<keyword evidence="5 6" id="KW-0234">DNA repair</keyword>
<dbReference type="Pfam" id="PF01330">
    <property type="entry name" value="RuvA_N"/>
    <property type="match status" value="1"/>
</dbReference>
<dbReference type="GO" id="GO:0006310">
    <property type="term" value="P:DNA recombination"/>
    <property type="evidence" value="ECO:0007669"/>
    <property type="project" value="UniProtKB-UniRule"/>
</dbReference>
<dbReference type="GO" id="GO:0000400">
    <property type="term" value="F:four-way junction DNA binding"/>
    <property type="evidence" value="ECO:0007669"/>
    <property type="project" value="UniProtKB-UniRule"/>
</dbReference>
<comment type="function">
    <text evidence="6">The RuvA-RuvB-RuvC complex processes Holliday junction (HJ) DNA during genetic recombination and DNA repair, while the RuvA-RuvB complex plays an important role in the rescue of blocked DNA replication forks via replication fork reversal (RFR). RuvA specifically binds to HJ cruciform DNA, conferring on it an open structure. The RuvB hexamer acts as an ATP-dependent pump, pulling dsDNA into and through the RuvAB complex. HJ branch migration allows RuvC to scan DNA until it finds its consensus sequence, where it cleaves and resolves the cruciform DNA.</text>
</comment>
<feature type="domain" description="Helix-hairpin-helix DNA-binding motif class 1" evidence="7">
    <location>
        <begin position="107"/>
        <end position="126"/>
    </location>
</feature>
<evidence type="ECO:0000256" key="2">
    <source>
        <dbReference type="ARBA" id="ARBA00022763"/>
    </source>
</evidence>
<accession>A0A4D7JLH1</accession>
<comment type="caution">
    <text evidence="6">Lacks conserved residue(s) required for the propagation of feature annotation.</text>
</comment>
<gene>
    <name evidence="6" type="primary">ruvA</name>
    <name evidence="8" type="ORF">DCC35_06130</name>
</gene>
<dbReference type="HAMAP" id="MF_00031">
    <property type="entry name" value="DNA_HJ_migration_RuvA"/>
    <property type="match status" value="1"/>
</dbReference>
<dbReference type="Proteomes" id="UP000298616">
    <property type="component" value="Chromosome"/>
</dbReference>
<comment type="subcellular location">
    <subcellularLocation>
        <location evidence="6">Cytoplasm</location>
    </subcellularLocation>
</comment>
<dbReference type="SMART" id="SM00278">
    <property type="entry name" value="HhH1"/>
    <property type="match status" value="2"/>
</dbReference>
<reference evidence="8 9" key="1">
    <citation type="submission" date="2018-04" db="EMBL/GenBank/DDBJ databases">
        <title>Complete genome uncultured novel isolate.</title>
        <authorList>
            <person name="Merlino G."/>
        </authorList>
    </citation>
    <scope>NUCLEOTIDE SEQUENCE [LARGE SCALE GENOMIC DNA]</scope>
    <source>
        <strain evidence="9">R1DC9</strain>
    </source>
</reference>
<evidence type="ECO:0000256" key="6">
    <source>
        <dbReference type="HAMAP-Rule" id="MF_00031"/>
    </source>
</evidence>
<dbReference type="RefSeq" id="WP_137089939.1">
    <property type="nucleotide sequence ID" value="NZ_CP028923.1"/>
</dbReference>
<dbReference type="GO" id="GO:0009379">
    <property type="term" value="C:Holliday junction helicase complex"/>
    <property type="evidence" value="ECO:0007669"/>
    <property type="project" value="InterPro"/>
</dbReference>
<dbReference type="KEGG" id="fpf:DCC35_06130"/>
<dbReference type="EMBL" id="CP028923">
    <property type="protein sequence ID" value="QCK14350.1"/>
    <property type="molecule type" value="Genomic_DNA"/>
</dbReference>
<dbReference type="Pfam" id="PF14520">
    <property type="entry name" value="HHH_5"/>
    <property type="match status" value="1"/>
</dbReference>
<dbReference type="InterPro" id="IPR000085">
    <property type="entry name" value="RuvA"/>
</dbReference>
<keyword evidence="1 6" id="KW-0963">Cytoplasm</keyword>
<evidence type="ECO:0000259" key="7">
    <source>
        <dbReference type="SMART" id="SM00278"/>
    </source>
</evidence>
<dbReference type="GO" id="GO:0009378">
    <property type="term" value="F:four-way junction helicase activity"/>
    <property type="evidence" value="ECO:0007669"/>
    <property type="project" value="InterPro"/>
</dbReference>
<dbReference type="SUPFAM" id="SSF50249">
    <property type="entry name" value="Nucleic acid-binding proteins"/>
    <property type="match status" value="1"/>
</dbReference>
<comment type="similarity">
    <text evidence="6">Belongs to the RuvA family.</text>
</comment>
<sequence length="198" mass="21543">MIAYIKGKLDYKDPAQVVIEAAGVGYRLLISLQTYEAIPDKEDIKLLTYLHIKEDSHTLFGFAQESERVLFLHLISVSGVGPSTALMMLSGMNASEIIDAVVSEDVKTIQRVKGIGAKTAQRLILELKDKLKKEAAELNLGANEEKSSVSNIRNEALSALTTLGIAKPAAEKNIDLVLKKVGNTVGLEELIRQALKIS</sequence>
<feature type="domain" description="Helix-hairpin-helix DNA-binding motif class 1" evidence="7">
    <location>
        <begin position="72"/>
        <end position="91"/>
    </location>
</feature>
<dbReference type="GO" id="GO:0005737">
    <property type="term" value="C:cytoplasm"/>
    <property type="evidence" value="ECO:0007669"/>
    <property type="project" value="UniProtKB-SubCell"/>
</dbReference>